<dbReference type="Proteomes" id="UP000001494">
    <property type="component" value="Chromosome"/>
</dbReference>
<dbReference type="OrthoDB" id="9804262at2"/>
<feature type="compositionally biased region" description="Basic and acidic residues" evidence="11">
    <location>
        <begin position="926"/>
        <end position="939"/>
    </location>
</feature>
<dbReference type="SMART" id="SM00436">
    <property type="entry name" value="TOP1Bc"/>
    <property type="match status" value="1"/>
</dbReference>
<comment type="function">
    <text evidence="10">Releases the supercoiling and torsional tension of DNA, which is introduced during the DNA replication and transcription, by transiently cleaving and rejoining one strand of the DNA duplex. Introduces a single-strand break via transesterification at a target site in duplex DNA. The scissile phosphodiester is attacked by the catalytic tyrosine of the enzyme, resulting in the formation of a DNA-(5'-phosphotyrosyl)-enzyme intermediate and the expulsion of a 3'-OH DNA strand. The free DNA strand then undergoes passage around the unbroken strand, thus removing DNA supercoils. Finally, in the religation step, the DNA 3'-OH attacks the covalent intermediate to expel the active-site tyrosine and restore the DNA phosphodiester backbone.</text>
</comment>
<feature type="domain" description="Toprim" evidence="12">
    <location>
        <begin position="1"/>
        <end position="114"/>
    </location>
</feature>
<dbReference type="Pfam" id="PF01396">
    <property type="entry name" value="Zn_ribbon_Top1"/>
    <property type="match status" value="1"/>
</dbReference>
<dbReference type="eggNOG" id="COG0550">
    <property type="taxonomic scope" value="Bacteria"/>
</dbReference>
<dbReference type="KEGG" id="zmm:Zmob_0137"/>
<dbReference type="InterPro" id="IPR000380">
    <property type="entry name" value="Topo_IA"/>
</dbReference>
<evidence type="ECO:0000256" key="3">
    <source>
        <dbReference type="ARBA" id="ARBA00022723"/>
    </source>
</evidence>
<evidence type="ECO:0000259" key="12">
    <source>
        <dbReference type="PROSITE" id="PS50880"/>
    </source>
</evidence>
<dbReference type="InterPro" id="IPR013826">
    <property type="entry name" value="Topo_IA_cen_sub3"/>
</dbReference>
<dbReference type="HOGENOM" id="CLU_002929_0_2_5"/>
<feature type="region of interest" description="Disordered" evidence="11">
    <location>
        <begin position="1112"/>
        <end position="1217"/>
    </location>
</feature>
<dbReference type="Gene3D" id="3.30.65.10">
    <property type="entry name" value="Bacterial Topoisomerase I, domain 1"/>
    <property type="match status" value="1"/>
</dbReference>
<feature type="region of interest" description="Disordered" evidence="11">
    <location>
        <begin position="647"/>
        <end position="942"/>
    </location>
</feature>
<proteinExistence type="inferred from homology"/>
<feature type="compositionally biased region" description="Polar residues" evidence="11">
    <location>
        <begin position="708"/>
        <end position="735"/>
    </location>
</feature>
<dbReference type="InterPro" id="IPR023406">
    <property type="entry name" value="Topo_IA_AS"/>
</dbReference>
<dbReference type="RefSeq" id="WP_014500347.1">
    <property type="nucleotide sequence ID" value="NC_017262.1"/>
</dbReference>
<dbReference type="InterPro" id="IPR034149">
    <property type="entry name" value="TOPRIM_TopoI"/>
</dbReference>
<feature type="site" description="Interaction with DNA" evidence="10">
    <location>
        <position position="31"/>
    </location>
</feature>
<evidence type="ECO:0000256" key="7">
    <source>
        <dbReference type="ARBA" id="ARBA00023029"/>
    </source>
</evidence>
<evidence type="ECO:0000313" key="14">
    <source>
        <dbReference type="EMBL" id="AEH61990.1"/>
    </source>
</evidence>
<feature type="compositionally biased region" description="Polar residues" evidence="11">
    <location>
        <begin position="758"/>
        <end position="768"/>
    </location>
</feature>
<dbReference type="NCBIfam" id="TIGR01051">
    <property type="entry name" value="topA_bact"/>
    <property type="match status" value="1"/>
</dbReference>
<dbReference type="Pfam" id="PF01751">
    <property type="entry name" value="Toprim"/>
    <property type="match status" value="1"/>
</dbReference>
<dbReference type="InterPro" id="IPR013824">
    <property type="entry name" value="Topo_IA_cen_sub1"/>
</dbReference>
<evidence type="ECO:0000256" key="11">
    <source>
        <dbReference type="SAM" id="MobiDB-lite"/>
    </source>
</evidence>
<dbReference type="GO" id="GO:0008270">
    <property type="term" value="F:zinc ion binding"/>
    <property type="evidence" value="ECO:0007669"/>
    <property type="project" value="UniProtKB-KW"/>
</dbReference>
<feature type="site" description="Interaction with DNA" evidence="10">
    <location>
        <position position="141"/>
    </location>
</feature>
<dbReference type="PANTHER" id="PTHR42785:SF1">
    <property type="entry name" value="DNA TOPOISOMERASE"/>
    <property type="match status" value="1"/>
</dbReference>
<dbReference type="InterPro" id="IPR028612">
    <property type="entry name" value="Topoisom_1_IA"/>
</dbReference>
<sequence length="1217" mass="131233">MKLVVVESPAKAKTIEKYLGSGYQVLASYGHIRDLPSKDGSVNPDNGFSMVWQNYPDKAHRLKAIEDAVKESDSLILATDPDREGEAISWHILELLKTKKLLPDDVERVTFNAITKAAVTDAMAHPRQLDNDLINAYLARRALDYLVGFTLSPILWRKLPGAKSAGRVQSVALRLVVDREQEIEGFKPQEYWSVEADMEADSIGFTSRLIQWRGQKLEKLSIADKTQAEAAQSDVESGHFTVSNVETKPVSRNPQPPFTTSTLQQEAARKLGFAASHTMRLAQSLYEEGLITYMRTDGVQMDESAIAAARKTITQRYDGGFVPDKPRQYQVKAKNAQEAHEAIRPTDFSRDKAASGDHARLYELIWKRALASQMASAKLERTTVDLTDGTGQNVLRVTGQVVLFSGFLTLYEESADDNANDRDGKEGRARLPLLRAGNAPLKKEVRADQHFTQPPPRYSEASLVKKMEDLGIGRPSTYASVIQVLKDRAYVTLERNRFIPSEAGRLLTAFLERFFERYVSYDFTAGLEDSLDEISGGRADWQKVLDAFWHDFKPKTAEVMEQQPSAITAELDKFLEPWLFPDKGDGHDPRECPSCHTGRLALKGGRFGAFIACSNYPECKYTRGFGQGEDGVDDNEPVLLGYMPENSDDDGYMAFADQGDISPDNNASTSETGVADGGVAANTAFSGKGNSASHTDRDDLPFDPDEPASSTGNVASSQSRMTGDETTSSGNGVDSSGHHGTSESVVASGEADAHRQSGIGTQALSGKNNAGRIAVSDNKGINSSSTIAAARKGGSTDDNATVSDPDGDIGSGASSSGQDADNRLLSHRNGDIDSRAIPADHKDSSSDQNASHALSPDRNSDDASVSNSDKKIDSKAVSTGHDVGNAITSDNSPSDNVAHLASTPSSATSSVKVALETENNDTAASKADEQAKEEEESRKARAVTRRTGRFGPYIQLGEGKNAKRVSVPRDVNPREVDFSLASRLLALPREIGLHPESGKMIIAGTGRYGPYLNCDGKYARLSSTEELLDIDIDRAIVKLAEAAQNKGRTGATLSREPLKVFGDSPVTEKPVQLMNGRYGPYVTDGETNASLPKDTTPESLTFEEALALLEARAKMPKKKKTKKAAAKKPAAKKTTTKKAAPKKATTKTTTPKSATTDNATSEDGDATPAKSPAKKAVAKKTTAKKPASKSATKKAPASKTTAAKKTSKAAPKDEVAE</sequence>
<dbReference type="CDD" id="cd03363">
    <property type="entry name" value="TOPRIM_TopoIA_TopoI"/>
    <property type="match status" value="1"/>
</dbReference>
<keyword evidence="8 10" id="KW-0238">DNA-binding</keyword>
<keyword evidence="3" id="KW-0479">Metal-binding</keyword>
<feature type="site" description="Interaction with DNA" evidence="10">
    <location>
        <position position="156"/>
    </location>
</feature>
<dbReference type="PROSITE" id="PS00396">
    <property type="entry name" value="TOPO_IA_1"/>
    <property type="match status" value="1"/>
</dbReference>
<feature type="domain" description="Topo IA-type catalytic" evidence="13">
    <location>
        <begin position="130"/>
        <end position="556"/>
    </location>
</feature>
<feature type="compositionally biased region" description="Low complexity" evidence="11">
    <location>
        <begin position="1188"/>
        <end position="1204"/>
    </location>
</feature>
<evidence type="ECO:0000256" key="1">
    <source>
        <dbReference type="ARBA" id="ARBA00000213"/>
    </source>
</evidence>
<feature type="compositionally biased region" description="Low complexity" evidence="11">
    <location>
        <begin position="1146"/>
        <end position="1156"/>
    </location>
</feature>
<evidence type="ECO:0000256" key="5">
    <source>
        <dbReference type="ARBA" id="ARBA00022833"/>
    </source>
</evidence>
<dbReference type="Gene3D" id="1.10.290.10">
    <property type="entry name" value="Topoisomerase I, domain 4"/>
    <property type="match status" value="1"/>
</dbReference>
<dbReference type="Pfam" id="PF13368">
    <property type="entry name" value="Toprim_C_rpt"/>
    <property type="match status" value="3"/>
</dbReference>
<dbReference type="SMART" id="SM00493">
    <property type="entry name" value="TOPRIM"/>
    <property type="match status" value="1"/>
</dbReference>
<evidence type="ECO:0000256" key="2">
    <source>
        <dbReference type="ARBA" id="ARBA00009446"/>
    </source>
</evidence>
<feature type="region of interest" description="Interaction with DNA" evidence="10">
    <location>
        <begin position="164"/>
        <end position="169"/>
    </location>
</feature>
<dbReference type="GO" id="GO:0005694">
    <property type="term" value="C:chromosome"/>
    <property type="evidence" value="ECO:0007669"/>
    <property type="project" value="InterPro"/>
</dbReference>
<dbReference type="InterPro" id="IPR005733">
    <property type="entry name" value="TopoI_bac-type"/>
</dbReference>
<feature type="compositionally biased region" description="Polar residues" evidence="11">
    <location>
        <begin position="683"/>
        <end position="693"/>
    </location>
</feature>
<dbReference type="PRINTS" id="PR00417">
    <property type="entry name" value="PRTPISMRASEI"/>
</dbReference>
<dbReference type="EMBL" id="CP002850">
    <property type="protein sequence ID" value="AEH61990.1"/>
    <property type="molecule type" value="Genomic_DNA"/>
</dbReference>
<feature type="site" description="Interaction with DNA" evidence="10">
    <location>
        <position position="295"/>
    </location>
</feature>
<keyword evidence="4" id="KW-0863">Zinc-finger</keyword>
<evidence type="ECO:0000256" key="6">
    <source>
        <dbReference type="ARBA" id="ARBA00022842"/>
    </source>
</evidence>
<accession>A0A0H3FW34</accession>
<feature type="compositionally biased region" description="Polar residues" evidence="11">
    <location>
        <begin position="663"/>
        <end position="672"/>
    </location>
</feature>
<dbReference type="InterPro" id="IPR013498">
    <property type="entry name" value="Topo_IA_Znf"/>
</dbReference>
<dbReference type="Gene3D" id="3.40.50.140">
    <property type="match status" value="1"/>
</dbReference>
<dbReference type="InterPro" id="IPR003602">
    <property type="entry name" value="Topo_IA_DNA-bd_dom"/>
</dbReference>
<dbReference type="HAMAP" id="MF_00952">
    <property type="entry name" value="Topoisom_1_prok"/>
    <property type="match status" value="1"/>
</dbReference>
<dbReference type="InterPro" id="IPR013497">
    <property type="entry name" value="Topo_IA_cen"/>
</dbReference>
<gene>
    <name evidence="10" type="primary">topA</name>
    <name evidence="14" type="ordered locus">Zmob_0137</name>
</gene>
<dbReference type="PANTHER" id="PTHR42785">
    <property type="entry name" value="DNA TOPOISOMERASE, TYPE IA, CORE"/>
    <property type="match status" value="1"/>
</dbReference>
<dbReference type="InterPro" id="IPR003601">
    <property type="entry name" value="Topo_IA_2"/>
</dbReference>
<evidence type="ECO:0000256" key="8">
    <source>
        <dbReference type="ARBA" id="ARBA00023125"/>
    </source>
</evidence>
<dbReference type="InterPro" id="IPR025589">
    <property type="entry name" value="Toprim_C_rpt"/>
</dbReference>
<dbReference type="GO" id="GO:0003917">
    <property type="term" value="F:DNA topoisomerase type I (single strand cut, ATP-independent) activity"/>
    <property type="evidence" value="ECO:0007669"/>
    <property type="project" value="UniProtKB-UniRule"/>
</dbReference>
<dbReference type="SUPFAM" id="SSF56712">
    <property type="entry name" value="Prokaryotic type I DNA topoisomerase"/>
    <property type="match status" value="1"/>
</dbReference>
<keyword evidence="7 10" id="KW-0799">Topoisomerase</keyword>
<feature type="active site" description="O-(5'-phospho-DNA)-tyrosine intermediate" evidence="10">
    <location>
        <position position="293"/>
    </location>
</feature>
<feature type="site" description="Interaction with DNA" evidence="10">
    <location>
        <position position="144"/>
    </location>
</feature>
<dbReference type="AlphaFoldDB" id="A0A0H3FW34"/>
<feature type="compositionally biased region" description="Basic residues" evidence="11">
    <location>
        <begin position="1114"/>
        <end position="1145"/>
    </location>
</feature>
<feature type="compositionally biased region" description="Basic and acidic residues" evidence="11">
    <location>
        <begin position="820"/>
        <end position="845"/>
    </location>
</feature>
<dbReference type="Gene3D" id="2.70.20.10">
    <property type="entry name" value="Topoisomerase I, domain 3"/>
    <property type="match status" value="1"/>
</dbReference>
<reference evidence="14 15" key="1">
    <citation type="journal article" date="2011" name="J. Bacteriol.">
        <title>Genome sequence of the ethanol-producing Zymomonas mobilis subsp. mobilis lectotype strain ATCC 10988.</title>
        <authorList>
            <person name="Pappas K.M."/>
            <person name="Kouvelis V.N."/>
            <person name="Saunders E."/>
            <person name="Brettin T.S."/>
            <person name="Bruce D."/>
            <person name="Detter C."/>
            <person name="Balakireva M."/>
            <person name="Han C.S."/>
            <person name="Savvakis G."/>
            <person name="Kyrpides N.C."/>
            <person name="Typas M.A."/>
        </authorList>
    </citation>
    <scope>NUCLEOTIDE SEQUENCE [LARGE SCALE GENOMIC DNA]</scope>
    <source>
        <strain evidence="15">ATCC 10988 / DSM 424 / CCUG 17860 / LMG 404 / NCIMB 8938 / NRRL B-806 / ZM1</strain>
    </source>
</reference>
<comment type="similarity">
    <text evidence="2 10">Belongs to the type IA topoisomerase family.</text>
</comment>
<dbReference type="SUPFAM" id="SSF57783">
    <property type="entry name" value="Zinc beta-ribbon"/>
    <property type="match status" value="1"/>
</dbReference>
<protein>
    <recommendedName>
        <fullName evidence="10">DNA topoisomerase 1</fullName>
        <ecNumber evidence="10">5.6.2.1</ecNumber>
    </recommendedName>
    <alternativeName>
        <fullName evidence="10">DNA topoisomerase I</fullName>
    </alternativeName>
</protein>
<comment type="caution">
    <text evidence="10">Lacks conserved residue(s) required for the propagation of feature annotation.</text>
</comment>
<evidence type="ECO:0000256" key="4">
    <source>
        <dbReference type="ARBA" id="ARBA00022771"/>
    </source>
</evidence>
<dbReference type="EC" id="5.6.2.1" evidence="10"/>
<evidence type="ECO:0000313" key="15">
    <source>
        <dbReference type="Proteomes" id="UP000001494"/>
    </source>
</evidence>
<name>A0A0H3FW34_ZYMMA</name>
<dbReference type="PROSITE" id="PS50880">
    <property type="entry name" value="TOPRIM"/>
    <property type="match status" value="1"/>
</dbReference>
<feature type="compositionally biased region" description="Polar residues" evidence="11">
    <location>
        <begin position="902"/>
        <end position="911"/>
    </location>
</feature>
<keyword evidence="5" id="KW-0862">Zinc</keyword>
<dbReference type="InterPro" id="IPR006171">
    <property type="entry name" value="TOPRIM_dom"/>
</dbReference>
<dbReference type="eggNOG" id="COG1754">
    <property type="taxonomic scope" value="Bacteria"/>
</dbReference>
<feature type="site" description="Interaction with DNA" evidence="10">
    <location>
        <position position="140"/>
    </location>
</feature>
<feature type="compositionally biased region" description="Polar residues" evidence="11">
    <location>
        <begin position="886"/>
        <end position="895"/>
    </location>
</feature>
<comment type="catalytic activity">
    <reaction evidence="1 10">
        <text>ATP-independent breakage of single-stranded DNA, followed by passage and rejoining.</text>
        <dbReference type="EC" id="5.6.2.1"/>
    </reaction>
</comment>
<dbReference type="SMART" id="SM00437">
    <property type="entry name" value="TOP1Ac"/>
    <property type="match status" value="1"/>
</dbReference>
<feature type="site" description="Interaction with DNA" evidence="10">
    <location>
        <position position="488"/>
    </location>
</feature>
<dbReference type="Gene3D" id="1.10.460.10">
    <property type="entry name" value="Topoisomerase I, domain 2"/>
    <property type="match status" value="1"/>
</dbReference>
<evidence type="ECO:0000256" key="9">
    <source>
        <dbReference type="ARBA" id="ARBA00023235"/>
    </source>
</evidence>
<dbReference type="GO" id="GO:0003677">
    <property type="term" value="F:DNA binding"/>
    <property type="evidence" value="ECO:0007669"/>
    <property type="project" value="UniProtKB-KW"/>
</dbReference>
<dbReference type="Pfam" id="PF01131">
    <property type="entry name" value="Topoisom_bac"/>
    <property type="match status" value="1"/>
</dbReference>
<dbReference type="PROSITE" id="PS52039">
    <property type="entry name" value="TOPO_IA_2"/>
    <property type="match status" value="1"/>
</dbReference>
<keyword evidence="6" id="KW-0460">Magnesium</keyword>
<evidence type="ECO:0000259" key="13">
    <source>
        <dbReference type="PROSITE" id="PS52039"/>
    </source>
</evidence>
<dbReference type="InterPro" id="IPR013825">
    <property type="entry name" value="Topo_IA_cen_sub2"/>
</dbReference>
<keyword evidence="9 10" id="KW-0413">Isomerase</keyword>
<dbReference type="GO" id="GO:0006265">
    <property type="term" value="P:DNA topological change"/>
    <property type="evidence" value="ECO:0007669"/>
    <property type="project" value="UniProtKB-UniRule"/>
</dbReference>
<feature type="compositionally biased region" description="Basic residues" evidence="11">
    <location>
        <begin position="1172"/>
        <end position="1187"/>
    </location>
</feature>
<evidence type="ECO:0000256" key="10">
    <source>
        <dbReference type="HAMAP-Rule" id="MF_00952"/>
    </source>
</evidence>
<organism evidence="14 15">
    <name type="scientific">Zymomonas mobilis subsp. mobilis (strain ATCC 10988 / DSM 424 / LMG 404 / NCIMB 8938 / NRRL B-806 / ZM1)</name>
    <dbReference type="NCBI Taxonomy" id="555217"/>
    <lineage>
        <taxon>Bacteria</taxon>
        <taxon>Pseudomonadati</taxon>
        <taxon>Pseudomonadota</taxon>
        <taxon>Alphaproteobacteria</taxon>
        <taxon>Sphingomonadales</taxon>
        <taxon>Zymomonadaceae</taxon>
        <taxon>Zymomonas</taxon>
    </lineage>
</organism>
<comment type="subunit">
    <text evidence="10">Monomer.</text>
</comment>
<dbReference type="InterPro" id="IPR023405">
    <property type="entry name" value="Topo_IA_core_domain"/>
</dbReference>
<dbReference type="CDD" id="cd00186">
    <property type="entry name" value="TOP1Ac"/>
    <property type="match status" value="1"/>
</dbReference>